<dbReference type="RefSeq" id="WP_006869464.1">
    <property type="nucleotide sequence ID" value="NZ_JH413798.1"/>
</dbReference>
<dbReference type="HOGENOM" id="CLU_074079_0_0_6"/>
<gene>
    <name evidence="2" type="ORF">LDG_5484</name>
</gene>
<dbReference type="EMBL" id="JH413798">
    <property type="protein sequence ID" value="EHL32527.1"/>
    <property type="molecule type" value="Genomic_DNA"/>
</dbReference>
<dbReference type="STRING" id="658187.LDG_5484"/>
<organism evidence="2 3">
    <name type="scientific">Legionella drancourtii LLAP12</name>
    <dbReference type="NCBI Taxonomy" id="658187"/>
    <lineage>
        <taxon>Bacteria</taxon>
        <taxon>Pseudomonadati</taxon>
        <taxon>Pseudomonadota</taxon>
        <taxon>Gammaproteobacteria</taxon>
        <taxon>Legionellales</taxon>
        <taxon>Legionellaceae</taxon>
        <taxon>Legionella</taxon>
    </lineage>
</organism>
<proteinExistence type="predicted"/>
<keyword evidence="3" id="KW-1185">Reference proteome</keyword>
<accession>G9EJW7</accession>
<dbReference type="eggNOG" id="ENOG5031MAU">
    <property type="taxonomic scope" value="Bacteria"/>
</dbReference>
<evidence type="ECO:0000313" key="2">
    <source>
        <dbReference type="EMBL" id="EHL32527.1"/>
    </source>
</evidence>
<dbReference type="InParanoid" id="G9EJW7"/>
<protein>
    <submittedName>
        <fullName evidence="2">Uncharacterized protein</fullName>
    </submittedName>
</protein>
<reference evidence="2 3" key="1">
    <citation type="journal article" date="2011" name="BMC Genomics">
        <title>Insight into cross-talk between intra-amoebal pathogens.</title>
        <authorList>
            <person name="Gimenez G."/>
            <person name="Bertelli C."/>
            <person name="Moliner C."/>
            <person name="Robert C."/>
            <person name="Raoult D."/>
            <person name="Fournier P.E."/>
            <person name="Greub G."/>
        </authorList>
    </citation>
    <scope>NUCLEOTIDE SEQUENCE [LARGE SCALE GENOMIC DNA]</scope>
    <source>
        <strain evidence="2 3">LLAP12</strain>
    </source>
</reference>
<evidence type="ECO:0000313" key="3">
    <source>
        <dbReference type="Proteomes" id="UP000002770"/>
    </source>
</evidence>
<evidence type="ECO:0000256" key="1">
    <source>
        <dbReference type="SAM" id="MobiDB-lite"/>
    </source>
</evidence>
<dbReference type="Proteomes" id="UP000002770">
    <property type="component" value="Unassembled WGS sequence"/>
</dbReference>
<feature type="region of interest" description="Disordered" evidence="1">
    <location>
        <begin position="270"/>
        <end position="290"/>
    </location>
</feature>
<dbReference type="AlphaFoldDB" id="G9EJW7"/>
<name>G9EJW7_9GAMM</name>
<sequence>MAYSKNEILGFDNPYNHLNDGDVLAEHQEILDALDHDRKTILASAMVSKCPPEKLKEFGRALNALGSPMNSSQGTFHAIIFPLHQVKTRMFSLLDPENPRPHTILKDSLDLFNEHKYFALHVLINHEAALAERLAALAPEERNRTAQLLKSAFPKSPLTEKINIAFTLQRNIECLLLGAQPEQFFTSRDFSREHCLLFANLFTPIKDELAQHIGVKLAQITAAETRQKVEEGLKSLTTSAHDKANPFALIRQAMNANTLSVASNMHSSFASPAKKQEDPANAATLSTHLS</sequence>
<dbReference type="OrthoDB" id="5652954at2"/>